<dbReference type="EMBL" id="MCFD01000019">
    <property type="protein sequence ID" value="ORX65917.1"/>
    <property type="molecule type" value="Genomic_DNA"/>
</dbReference>
<feature type="domain" description="Serine hydrolase" evidence="2">
    <location>
        <begin position="8"/>
        <end position="214"/>
    </location>
</feature>
<evidence type="ECO:0000313" key="4">
    <source>
        <dbReference type="Proteomes" id="UP000193922"/>
    </source>
</evidence>
<dbReference type="PANTHER" id="PTHR48070:SF6">
    <property type="entry name" value="ESTERASE OVCA2"/>
    <property type="match status" value="1"/>
</dbReference>
<dbReference type="InterPro" id="IPR005645">
    <property type="entry name" value="FSH-like_dom"/>
</dbReference>
<keyword evidence="1" id="KW-0378">Hydrolase</keyword>
<dbReference type="Pfam" id="PF03959">
    <property type="entry name" value="FSH1"/>
    <property type="match status" value="1"/>
</dbReference>
<dbReference type="GeneID" id="63808717"/>
<keyword evidence="4" id="KW-1185">Reference proteome</keyword>
<dbReference type="RefSeq" id="XP_040739988.1">
    <property type="nucleotide sequence ID" value="XM_040892069.1"/>
</dbReference>
<dbReference type="AlphaFoldDB" id="A0A1Y1VX95"/>
<dbReference type="GO" id="GO:0005737">
    <property type="term" value="C:cytoplasm"/>
    <property type="evidence" value="ECO:0007669"/>
    <property type="project" value="TreeGrafter"/>
</dbReference>
<accession>A0A1Y1VX95</accession>
<evidence type="ECO:0000256" key="1">
    <source>
        <dbReference type="ARBA" id="ARBA00022801"/>
    </source>
</evidence>
<dbReference type="InterPro" id="IPR050593">
    <property type="entry name" value="LovG"/>
</dbReference>
<protein>
    <recommendedName>
        <fullName evidence="2">Serine hydrolase domain-containing protein</fullName>
    </recommendedName>
</protein>
<dbReference type="GO" id="GO:0016787">
    <property type="term" value="F:hydrolase activity"/>
    <property type="evidence" value="ECO:0007669"/>
    <property type="project" value="UniProtKB-KW"/>
</dbReference>
<dbReference type="SUPFAM" id="SSF53474">
    <property type="entry name" value="alpha/beta-Hydrolases"/>
    <property type="match status" value="1"/>
</dbReference>
<dbReference type="STRING" id="61395.A0A1Y1VX95"/>
<dbReference type="Proteomes" id="UP000193922">
    <property type="component" value="Unassembled WGS sequence"/>
</dbReference>
<proteinExistence type="predicted"/>
<evidence type="ECO:0000313" key="3">
    <source>
        <dbReference type="EMBL" id="ORX65917.1"/>
    </source>
</evidence>
<gene>
    <name evidence="3" type="ORF">DL89DRAFT_77900</name>
</gene>
<organism evidence="3 4">
    <name type="scientific">Linderina pennispora</name>
    <dbReference type="NCBI Taxonomy" id="61395"/>
    <lineage>
        <taxon>Eukaryota</taxon>
        <taxon>Fungi</taxon>
        <taxon>Fungi incertae sedis</taxon>
        <taxon>Zoopagomycota</taxon>
        <taxon>Kickxellomycotina</taxon>
        <taxon>Kickxellomycetes</taxon>
        <taxon>Kickxellales</taxon>
        <taxon>Kickxellaceae</taxon>
        <taxon>Linderina</taxon>
    </lineage>
</organism>
<sequence>MPVDTSTSKLRVLCLHGYEQDASVFRVKIKHLVREMAEQVEFVFATAPNVLRPFDYSGMDSLLQQSLIQSGNTISRVRHGWYTQLSDTPEITHGLENSVAYLQGMLEELGPFDGIFGFSQGALMAAAMCSLIENSVYTGHPPFKFAVLASGYKLRDAKWTWLYDRPLKTPSLHVYGVVDSMIHISRSVDLMNAFANAHEYCYVGGHFVPKSRQSIGVIADFILQFRSK</sequence>
<dbReference type="OrthoDB" id="414698at2759"/>
<dbReference type="PANTHER" id="PTHR48070">
    <property type="entry name" value="ESTERASE OVCA2"/>
    <property type="match status" value="1"/>
</dbReference>
<name>A0A1Y1VX95_9FUNG</name>
<reference evidence="3 4" key="1">
    <citation type="submission" date="2016-07" db="EMBL/GenBank/DDBJ databases">
        <title>Pervasive Adenine N6-methylation of Active Genes in Fungi.</title>
        <authorList>
            <consortium name="DOE Joint Genome Institute"/>
            <person name="Mondo S.J."/>
            <person name="Dannebaum R.O."/>
            <person name="Kuo R.C."/>
            <person name="Labutti K."/>
            <person name="Haridas S."/>
            <person name="Kuo A."/>
            <person name="Salamov A."/>
            <person name="Ahrendt S.R."/>
            <person name="Lipzen A."/>
            <person name="Sullivan W."/>
            <person name="Andreopoulos W.B."/>
            <person name="Clum A."/>
            <person name="Lindquist E."/>
            <person name="Daum C."/>
            <person name="Ramamoorthy G.K."/>
            <person name="Gryganskyi A."/>
            <person name="Culley D."/>
            <person name="Magnuson J.K."/>
            <person name="James T.Y."/>
            <person name="O'Malley M.A."/>
            <person name="Stajich J.E."/>
            <person name="Spatafora J.W."/>
            <person name="Visel A."/>
            <person name="Grigoriev I.V."/>
        </authorList>
    </citation>
    <scope>NUCLEOTIDE SEQUENCE [LARGE SCALE GENOMIC DNA]</scope>
    <source>
        <strain evidence="3 4">ATCC 12442</strain>
    </source>
</reference>
<evidence type="ECO:0000259" key="2">
    <source>
        <dbReference type="Pfam" id="PF03959"/>
    </source>
</evidence>
<comment type="caution">
    <text evidence="3">The sequence shown here is derived from an EMBL/GenBank/DDBJ whole genome shotgun (WGS) entry which is preliminary data.</text>
</comment>
<dbReference type="InterPro" id="IPR029058">
    <property type="entry name" value="AB_hydrolase_fold"/>
</dbReference>
<dbReference type="GO" id="GO:0005634">
    <property type="term" value="C:nucleus"/>
    <property type="evidence" value="ECO:0007669"/>
    <property type="project" value="TreeGrafter"/>
</dbReference>
<dbReference type="Gene3D" id="3.40.50.1820">
    <property type="entry name" value="alpha/beta hydrolase"/>
    <property type="match status" value="1"/>
</dbReference>